<dbReference type="InterPro" id="IPR013320">
    <property type="entry name" value="ConA-like_dom_sf"/>
</dbReference>
<dbReference type="PANTHER" id="PTHR43101:SF1">
    <property type="entry name" value="BETA-FRUCTOSIDASE"/>
    <property type="match status" value="1"/>
</dbReference>
<accession>A0A2T3G1D6</accession>
<evidence type="ECO:0000313" key="7">
    <source>
        <dbReference type="Proteomes" id="UP000241201"/>
    </source>
</evidence>
<keyword evidence="3" id="KW-0378">Hydrolase</keyword>
<dbReference type="AlphaFoldDB" id="A0A2T3G1D6"/>
<reference evidence="7" key="1">
    <citation type="submission" date="2018-03" db="EMBL/GenBank/DDBJ databases">
        <title>Lachnoclostridium SNUG30370 gen.nov., sp.nov., isolated from human faeces.</title>
        <authorList>
            <person name="Seo B."/>
            <person name="Jeon K."/>
            <person name="Ko G."/>
        </authorList>
    </citation>
    <scope>NUCLEOTIDE SEQUENCE [LARGE SCALE GENOMIC DNA]</scope>
    <source>
        <strain evidence="7">SNUG30370</strain>
    </source>
</reference>
<evidence type="ECO:0000256" key="2">
    <source>
        <dbReference type="ARBA" id="ARBA00012758"/>
    </source>
</evidence>
<dbReference type="SMART" id="SM00640">
    <property type="entry name" value="Glyco_32"/>
    <property type="match status" value="1"/>
</dbReference>
<dbReference type="Gene3D" id="2.60.120.560">
    <property type="entry name" value="Exo-inulinase, domain 1"/>
    <property type="match status" value="1"/>
</dbReference>
<dbReference type="InterPro" id="IPR023296">
    <property type="entry name" value="Glyco_hydro_beta-prop_sf"/>
</dbReference>
<dbReference type="Pfam" id="PF00251">
    <property type="entry name" value="Glyco_hydro_32N"/>
    <property type="match status" value="1"/>
</dbReference>
<evidence type="ECO:0000256" key="4">
    <source>
        <dbReference type="ARBA" id="ARBA00023295"/>
    </source>
</evidence>
<protein>
    <recommendedName>
        <fullName evidence="2">beta-fructofuranosidase</fullName>
        <ecNumber evidence="2">3.2.1.26</ecNumber>
    </recommendedName>
</protein>
<dbReference type="Gene3D" id="2.115.10.20">
    <property type="entry name" value="Glycosyl hydrolase domain, family 43"/>
    <property type="match status" value="1"/>
</dbReference>
<evidence type="ECO:0000256" key="1">
    <source>
        <dbReference type="ARBA" id="ARBA00009902"/>
    </source>
</evidence>
<organism evidence="6 7">
    <name type="scientific">Faecalibacillus faecis</name>
    <dbReference type="NCBI Taxonomy" id="1982628"/>
    <lineage>
        <taxon>Bacteria</taxon>
        <taxon>Bacillati</taxon>
        <taxon>Bacillota</taxon>
        <taxon>Erysipelotrichia</taxon>
        <taxon>Erysipelotrichales</taxon>
        <taxon>Coprobacillaceae</taxon>
        <taxon>Faecalibacillus</taxon>
    </lineage>
</organism>
<dbReference type="GO" id="GO:0004564">
    <property type="term" value="F:beta-fructofuranosidase activity"/>
    <property type="evidence" value="ECO:0007669"/>
    <property type="project" value="UniProtKB-EC"/>
</dbReference>
<dbReference type="InterPro" id="IPR051214">
    <property type="entry name" value="GH32_Enzymes"/>
</dbReference>
<evidence type="ECO:0000256" key="3">
    <source>
        <dbReference type="ARBA" id="ARBA00022801"/>
    </source>
</evidence>
<dbReference type="EC" id="3.2.1.26" evidence="2"/>
<dbReference type="CDD" id="cd08996">
    <property type="entry name" value="GH32_FFase"/>
    <property type="match status" value="1"/>
</dbReference>
<name>A0A2T3G1D6_9FIRM</name>
<evidence type="ECO:0000259" key="5">
    <source>
        <dbReference type="Pfam" id="PF00251"/>
    </source>
</evidence>
<dbReference type="EMBL" id="PYLP01000003">
    <property type="protein sequence ID" value="PST41365.1"/>
    <property type="molecule type" value="Genomic_DNA"/>
</dbReference>
<keyword evidence="4" id="KW-0326">Glycosidase</keyword>
<feature type="domain" description="Glycosyl hydrolase family 32 N-terminal" evidence="5">
    <location>
        <begin position="6"/>
        <end position="317"/>
    </location>
</feature>
<dbReference type="SUPFAM" id="SSF49899">
    <property type="entry name" value="Concanavalin A-like lectins/glucanases"/>
    <property type="match status" value="1"/>
</dbReference>
<gene>
    <name evidence="6" type="ORF">C7U55_04285</name>
</gene>
<dbReference type="GeneID" id="77470318"/>
<dbReference type="PANTHER" id="PTHR43101">
    <property type="entry name" value="BETA-FRUCTOSIDASE"/>
    <property type="match status" value="1"/>
</dbReference>
<dbReference type="SUPFAM" id="SSF75005">
    <property type="entry name" value="Arabinanase/levansucrase/invertase"/>
    <property type="match status" value="1"/>
</dbReference>
<keyword evidence="7" id="KW-1185">Reference proteome</keyword>
<comment type="similarity">
    <text evidence="1">Belongs to the glycosyl hydrolase 32 family.</text>
</comment>
<evidence type="ECO:0000313" key="6">
    <source>
        <dbReference type="EMBL" id="PST41365.1"/>
    </source>
</evidence>
<dbReference type="InterPro" id="IPR013148">
    <property type="entry name" value="Glyco_hydro_32_N"/>
</dbReference>
<sequence>MKPKLHFTAPYHWINDPNGLIYYKGNYHIFYQHFPYDNRWGTMHWGHAITKDFVHFEHLPIALYPSKDFDRNGCFSGSAIEIDDKLYLYYTAIKYAKENPNNVHNQYSDDDLRASQALIVSNDGIHFDNIKNKKQIIPMIQEAYLGDYRHTRDPKVWKKQDGKYAMVIGSKIAYEDDYCGKALFYESKDGIHFEYKNSYQEPTIGNMWECPDVFKINNQFFMIFSPENTDLPPKPNSNARYMPIDFEEDTLTIKEHGDWPYLDHGLDFYAPQTFLSKDNERILLGWLRMRKPVQGEEWIGMFIMPRVLKEKEGKIIQELYPEIKNSFNQEIQDILLDRPFQLKTTLNKDSSLNLGGFKIDIQDDCLHLNREEVSIQENKVCNDVVSPKLQGHYDIELYYDHHVFEIYINGGEYVMSQVVYDLKDQIVIQNTEYKVYVRSL</sequence>
<comment type="caution">
    <text evidence="6">The sequence shown here is derived from an EMBL/GenBank/DDBJ whole genome shotgun (WGS) entry which is preliminary data.</text>
</comment>
<dbReference type="RefSeq" id="WP_106987486.1">
    <property type="nucleotide sequence ID" value="NZ_PYLP01000003.1"/>
</dbReference>
<dbReference type="InterPro" id="IPR001362">
    <property type="entry name" value="Glyco_hydro_32"/>
</dbReference>
<dbReference type="Proteomes" id="UP000241201">
    <property type="component" value="Unassembled WGS sequence"/>
</dbReference>
<dbReference type="GO" id="GO:0005975">
    <property type="term" value="P:carbohydrate metabolic process"/>
    <property type="evidence" value="ECO:0007669"/>
    <property type="project" value="InterPro"/>
</dbReference>
<proteinExistence type="inferred from homology"/>